<dbReference type="InterPro" id="IPR003439">
    <property type="entry name" value="ABC_transporter-like_ATP-bd"/>
</dbReference>
<name>A0ABN2A599_9ACTN</name>
<proteinExistence type="inferred from homology"/>
<evidence type="ECO:0000256" key="3">
    <source>
        <dbReference type="ARBA" id="ARBA00022741"/>
    </source>
</evidence>
<dbReference type="SUPFAM" id="SSF52540">
    <property type="entry name" value="P-loop containing nucleoside triphosphate hydrolases"/>
    <property type="match status" value="1"/>
</dbReference>
<sequence length="249" mass="26546">MRPATDPPVAEPLLSVQGLHAGYGHGEVLHGIDVTVPRGQVVVLLGANGAGKTTLMRCISGELRATGRIELDGDALGGLPAHQISRRGVALVPQGRGTFADLSVRDNLAVAALQLPRAERDVEMERWLDRFPRLAERSKVAAGMLSGGEQQMLAIARACIGRPRVLMCDEPSLGLSPAMSKEVFEVFEQLHDESGLAMLIVEQNAGLALGVADLALVIEGGRIVWRGTPRDLHDDDALVSAYIGDLEEI</sequence>
<protein>
    <submittedName>
        <fullName evidence="7">ABC transporter ATP-binding protein</fullName>
    </submittedName>
</protein>
<dbReference type="Pfam" id="PF00005">
    <property type="entry name" value="ABC_tran"/>
    <property type="match status" value="1"/>
</dbReference>
<comment type="similarity">
    <text evidence="1">Belongs to the ABC transporter superfamily.</text>
</comment>
<evidence type="ECO:0000313" key="7">
    <source>
        <dbReference type="EMBL" id="GAA1511725.1"/>
    </source>
</evidence>
<dbReference type="EMBL" id="BAAAOR010000012">
    <property type="protein sequence ID" value="GAA1511725.1"/>
    <property type="molecule type" value="Genomic_DNA"/>
</dbReference>
<comment type="caution">
    <text evidence="7">The sequence shown here is derived from an EMBL/GenBank/DDBJ whole genome shotgun (WGS) entry which is preliminary data.</text>
</comment>
<keyword evidence="8" id="KW-1185">Reference proteome</keyword>
<keyword evidence="4 7" id="KW-0067">ATP-binding</keyword>
<dbReference type="RefSeq" id="WP_141005784.1">
    <property type="nucleotide sequence ID" value="NZ_BAAAOR010000012.1"/>
</dbReference>
<dbReference type="PANTHER" id="PTHR43820:SF4">
    <property type="entry name" value="HIGH-AFFINITY BRANCHED-CHAIN AMINO ACID TRANSPORT ATP-BINDING PROTEIN LIVF"/>
    <property type="match status" value="1"/>
</dbReference>
<gene>
    <name evidence="7" type="ORF">GCM10009788_15210</name>
</gene>
<keyword evidence="5" id="KW-0029">Amino-acid transport</keyword>
<keyword evidence="3" id="KW-0547">Nucleotide-binding</keyword>
<accession>A0ABN2A599</accession>
<dbReference type="Gene3D" id="3.40.50.300">
    <property type="entry name" value="P-loop containing nucleotide triphosphate hydrolases"/>
    <property type="match status" value="1"/>
</dbReference>
<dbReference type="Proteomes" id="UP001500842">
    <property type="component" value="Unassembled WGS sequence"/>
</dbReference>
<dbReference type="SMART" id="SM00382">
    <property type="entry name" value="AAA"/>
    <property type="match status" value="1"/>
</dbReference>
<keyword evidence="2" id="KW-0813">Transport</keyword>
<dbReference type="InterPro" id="IPR003593">
    <property type="entry name" value="AAA+_ATPase"/>
</dbReference>
<evidence type="ECO:0000256" key="4">
    <source>
        <dbReference type="ARBA" id="ARBA00022840"/>
    </source>
</evidence>
<evidence type="ECO:0000256" key="1">
    <source>
        <dbReference type="ARBA" id="ARBA00005417"/>
    </source>
</evidence>
<dbReference type="CDD" id="cd03224">
    <property type="entry name" value="ABC_TM1139_LivF_branched"/>
    <property type="match status" value="1"/>
</dbReference>
<evidence type="ECO:0000313" key="8">
    <source>
        <dbReference type="Proteomes" id="UP001500842"/>
    </source>
</evidence>
<dbReference type="InterPro" id="IPR052156">
    <property type="entry name" value="BCAA_Transport_ATP-bd_LivF"/>
</dbReference>
<evidence type="ECO:0000259" key="6">
    <source>
        <dbReference type="PROSITE" id="PS50893"/>
    </source>
</evidence>
<organism evidence="7 8">
    <name type="scientific">Nocardioides humi</name>
    <dbReference type="NCBI Taxonomy" id="449461"/>
    <lineage>
        <taxon>Bacteria</taxon>
        <taxon>Bacillati</taxon>
        <taxon>Actinomycetota</taxon>
        <taxon>Actinomycetes</taxon>
        <taxon>Propionibacteriales</taxon>
        <taxon>Nocardioidaceae</taxon>
        <taxon>Nocardioides</taxon>
    </lineage>
</organism>
<dbReference type="PANTHER" id="PTHR43820">
    <property type="entry name" value="HIGH-AFFINITY BRANCHED-CHAIN AMINO ACID TRANSPORT ATP-BINDING PROTEIN LIVF"/>
    <property type="match status" value="1"/>
</dbReference>
<evidence type="ECO:0000256" key="5">
    <source>
        <dbReference type="ARBA" id="ARBA00022970"/>
    </source>
</evidence>
<dbReference type="GO" id="GO:0005524">
    <property type="term" value="F:ATP binding"/>
    <property type="evidence" value="ECO:0007669"/>
    <property type="project" value="UniProtKB-KW"/>
</dbReference>
<feature type="domain" description="ABC transporter" evidence="6">
    <location>
        <begin position="14"/>
        <end position="245"/>
    </location>
</feature>
<dbReference type="InterPro" id="IPR027417">
    <property type="entry name" value="P-loop_NTPase"/>
</dbReference>
<dbReference type="PROSITE" id="PS50893">
    <property type="entry name" value="ABC_TRANSPORTER_2"/>
    <property type="match status" value="1"/>
</dbReference>
<reference evidence="7 8" key="1">
    <citation type="journal article" date="2019" name="Int. J. Syst. Evol. Microbiol.">
        <title>The Global Catalogue of Microorganisms (GCM) 10K type strain sequencing project: providing services to taxonomists for standard genome sequencing and annotation.</title>
        <authorList>
            <consortium name="The Broad Institute Genomics Platform"/>
            <consortium name="The Broad Institute Genome Sequencing Center for Infectious Disease"/>
            <person name="Wu L."/>
            <person name="Ma J."/>
        </authorList>
    </citation>
    <scope>NUCLEOTIDE SEQUENCE [LARGE SCALE GENOMIC DNA]</scope>
    <source>
        <strain evidence="7 8">JCM 14942</strain>
    </source>
</reference>
<evidence type="ECO:0000256" key="2">
    <source>
        <dbReference type="ARBA" id="ARBA00022448"/>
    </source>
</evidence>